<keyword evidence="2" id="KW-1185">Reference proteome</keyword>
<dbReference type="RefSeq" id="XP_025399027.1">
    <property type="nucleotide sequence ID" value="XM_025543376.1"/>
</dbReference>
<evidence type="ECO:0000313" key="2">
    <source>
        <dbReference type="Proteomes" id="UP000247233"/>
    </source>
</evidence>
<dbReference type="VEuPathDB" id="FungiDB:BO70DRAFT_362683"/>
<dbReference type="OrthoDB" id="3552169at2759"/>
<sequence length="75" mass="8658">MPPSQIERIYANCEIIWGKGPYNVHLETADLDTFRAVVRKGFGISPQPPLTMTGFCASMDHAWIELDYMLWLWVE</sequence>
<reference evidence="1 2" key="1">
    <citation type="submission" date="2016-12" db="EMBL/GenBank/DDBJ databases">
        <title>The genomes of Aspergillus section Nigri reveals drivers in fungal speciation.</title>
        <authorList>
            <consortium name="DOE Joint Genome Institute"/>
            <person name="Vesth T.C."/>
            <person name="Nybo J."/>
            <person name="Theobald S."/>
            <person name="Brandl J."/>
            <person name="Frisvad J.C."/>
            <person name="Nielsen K.F."/>
            <person name="Lyhne E.K."/>
            <person name="Kogle M.E."/>
            <person name="Kuo A."/>
            <person name="Riley R."/>
            <person name="Clum A."/>
            <person name="Nolan M."/>
            <person name="Lipzen A."/>
            <person name="Salamov A."/>
            <person name="Henrissat B."/>
            <person name="Wiebenga A."/>
            <person name="De Vries R.P."/>
            <person name="Grigoriev I.V."/>
            <person name="Mortensen U.H."/>
            <person name="Andersen M.R."/>
            <person name="Baker S.E."/>
        </authorList>
    </citation>
    <scope>NUCLEOTIDE SEQUENCE [LARGE SCALE GENOMIC DNA]</scope>
    <source>
        <strain evidence="1 2">CBS 117.55</strain>
    </source>
</reference>
<dbReference type="Proteomes" id="UP000247233">
    <property type="component" value="Unassembled WGS sequence"/>
</dbReference>
<dbReference type="GeneID" id="37065613"/>
<protein>
    <submittedName>
        <fullName evidence="1">Uncharacterized protein</fullName>
    </submittedName>
</protein>
<evidence type="ECO:0000313" key="1">
    <source>
        <dbReference type="EMBL" id="PWY80724.1"/>
    </source>
</evidence>
<proteinExistence type="predicted"/>
<gene>
    <name evidence="1" type="ORF">BO70DRAFT_362683</name>
</gene>
<dbReference type="EMBL" id="MSFL01000014">
    <property type="protein sequence ID" value="PWY80724.1"/>
    <property type="molecule type" value="Genomic_DNA"/>
</dbReference>
<accession>A0A317W2C6</accession>
<dbReference type="AlphaFoldDB" id="A0A317W2C6"/>
<name>A0A317W2C6_9EURO</name>
<comment type="caution">
    <text evidence="1">The sequence shown here is derived from an EMBL/GenBank/DDBJ whole genome shotgun (WGS) entry which is preliminary data.</text>
</comment>
<organism evidence="1 2">
    <name type="scientific">Aspergillus heteromorphus CBS 117.55</name>
    <dbReference type="NCBI Taxonomy" id="1448321"/>
    <lineage>
        <taxon>Eukaryota</taxon>
        <taxon>Fungi</taxon>
        <taxon>Dikarya</taxon>
        <taxon>Ascomycota</taxon>
        <taxon>Pezizomycotina</taxon>
        <taxon>Eurotiomycetes</taxon>
        <taxon>Eurotiomycetidae</taxon>
        <taxon>Eurotiales</taxon>
        <taxon>Aspergillaceae</taxon>
        <taxon>Aspergillus</taxon>
        <taxon>Aspergillus subgen. Circumdati</taxon>
    </lineage>
</organism>